<name>A0A9X2P9L6_9BACT</name>
<evidence type="ECO:0000313" key="2">
    <source>
        <dbReference type="EMBL" id="MCR9014635.1"/>
    </source>
</evidence>
<sequence length="125" mass="14482">MERIKNMMISKIAIPILNGFEILNIYEIIRCEANGNYCKIISPNIHDAKQTEVRIVSRNLKEICSYFSKKGFIRIHHSHLINPIYIKKILKSEGGTIEMVDGIKIRITQNKETILNEIFDNVPKI</sequence>
<dbReference type="InterPro" id="IPR007492">
    <property type="entry name" value="LytTR_DNA-bd_dom"/>
</dbReference>
<dbReference type="AlphaFoldDB" id="A0A9X2P9L6"/>
<dbReference type="EMBL" id="JANSUY010000003">
    <property type="protein sequence ID" value="MCR9014635.1"/>
    <property type="molecule type" value="Genomic_DNA"/>
</dbReference>
<keyword evidence="3" id="KW-1185">Reference proteome</keyword>
<gene>
    <name evidence="2" type="ORF">NU887_06270</name>
</gene>
<reference evidence="2" key="1">
    <citation type="submission" date="2022-08" db="EMBL/GenBank/DDBJ databases">
        <authorList>
            <person name="Zhang D."/>
        </authorList>
    </citation>
    <scope>NUCLEOTIDE SEQUENCE</scope>
    <source>
        <strain evidence="2">XJ19-11</strain>
    </source>
</reference>
<dbReference type="SMART" id="SM00850">
    <property type="entry name" value="LytTR"/>
    <property type="match status" value="1"/>
</dbReference>
<evidence type="ECO:0000313" key="3">
    <source>
        <dbReference type="Proteomes" id="UP001142175"/>
    </source>
</evidence>
<dbReference type="GO" id="GO:0003677">
    <property type="term" value="F:DNA binding"/>
    <property type="evidence" value="ECO:0007669"/>
    <property type="project" value="InterPro"/>
</dbReference>
<proteinExistence type="predicted"/>
<comment type="caution">
    <text evidence="2">The sequence shown here is derived from an EMBL/GenBank/DDBJ whole genome shotgun (WGS) entry which is preliminary data.</text>
</comment>
<dbReference type="Pfam" id="PF04397">
    <property type="entry name" value="LytTR"/>
    <property type="match status" value="1"/>
</dbReference>
<accession>A0A9X2P9L6</accession>
<dbReference type="Proteomes" id="UP001142175">
    <property type="component" value="Unassembled WGS sequence"/>
</dbReference>
<protein>
    <submittedName>
        <fullName evidence="2">LytTR family transcriptional regulator</fullName>
    </submittedName>
</protein>
<feature type="domain" description="HTH LytTR-type" evidence="1">
    <location>
        <begin position="18"/>
        <end position="120"/>
    </location>
</feature>
<evidence type="ECO:0000259" key="1">
    <source>
        <dbReference type="SMART" id="SM00850"/>
    </source>
</evidence>
<dbReference type="Gene3D" id="2.40.50.1020">
    <property type="entry name" value="LytTr DNA-binding domain"/>
    <property type="match status" value="1"/>
</dbReference>
<organism evidence="2 3">
    <name type="scientific">Aquiflexum gelatinilyticum</name>
    <dbReference type="NCBI Taxonomy" id="2961943"/>
    <lineage>
        <taxon>Bacteria</taxon>
        <taxon>Pseudomonadati</taxon>
        <taxon>Bacteroidota</taxon>
        <taxon>Cytophagia</taxon>
        <taxon>Cytophagales</taxon>
        <taxon>Cyclobacteriaceae</taxon>
        <taxon>Aquiflexum</taxon>
    </lineage>
</organism>
<dbReference type="RefSeq" id="WP_258422517.1">
    <property type="nucleotide sequence ID" value="NZ_JANSUY010000003.1"/>
</dbReference>